<evidence type="ECO:0000256" key="10">
    <source>
        <dbReference type="SAM" id="MobiDB-lite"/>
    </source>
</evidence>
<evidence type="ECO:0000256" key="7">
    <source>
        <dbReference type="ARBA" id="ARBA00023136"/>
    </source>
</evidence>
<name>A0A452GIU7_9SAUR</name>
<dbReference type="InterPro" id="IPR007110">
    <property type="entry name" value="Ig-like_dom"/>
</dbReference>
<sequence length="277" mass="30801">APAISPPQAMLLLPHWQHSLAVLVTAVTHEEGTYHFTMTAQLDDVQIAYYSSDAREVRPSQEWVAQALDAEYLQEKTQQFWRLEEIFKGDIRRWMKLHNQTGVPPMLSVSRRDNPDGFTTLSCHARGFYLRPIHVSWVQDREDILAETDSSGILPNDIHSYYTQSSLEISPQQEDGHRYACQVEHSSLPEPTLVWGKGRGPLPPGVLAAIVLAVLVVAGAVGAGVVLWRRKSAGKRRSPWSRDVGMSGEWGSPVSPRGNGSSLSTPKERWGRAMGQG</sequence>
<evidence type="ECO:0000256" key="6">
    <source>
        <dbReference type="ARBA" id="ARBA00022989"/>
    </source>
</evidence>
<dbReference type="Pfam" id="PF00129">
    <property type="entry name" value="MHC_I"/>
    <property type="match status" value="1"/>
</dbReference>
<evidence type="ECO:0000256" key="5">
    <source>
        <dbReference type="ARBA" id="ARBA00022859"/>
    </source>
</evidence>
<dbReference type="GO" id="GO:0005615">
    <property type="term" value="C:extracellular space"/>
    <property type="evidence" value="ECO:0007669"/>
    <property type="project" value="TreeGrafter"/>
</dbReference>
<dbReference type="PROSITE" id="PS50835">
    <property type="entry name" value="IG_LIKE"/>
    <property type="match status" value="1"/>
</dbReference>
<dbReference type="PANTHER" id="PTHR16675:SF242">
    <property type="entry name" value="MAJOR HISTOCOMPATIBILITY COMPLEX CLASS I-RELATED GENE PROTEIN"/>
    <property type="match status" value="1"/>
</dbReference>
<dbReference type="Gene3D" id="3.30.500.10">
    <property type="entry name" value="MHC class I-like antigen recognition-like"/>
    <property type="match status" value="1"/>
</dbReference>
<evidence type="ECO:0000256" key="12">
    <source>
        <dbReference type="SAM" id="SignalP"/>
    </source>
</evidence>
<keyword evidence="8" id="KW-1015">Disulfide bond</keyword>
<organism evidence="14 15">
    <name type="scientific">Gopherus agassizii</name>
    <name type="common">Agassiz's desert tortoise</name>
    <dbReference type="NCBI Taxonomy" id="38772"/>
    <lineage>
        <taxon>Eukaryota</taxon>
        <taxon>Metazoa</taxon>
        <taxon>Chordata</taxon>
        <taxon>Craniata</taxon>
        <taxon>Vertebrata</taxon>
        <taxon>Euteleostomi</taxon>
        <taxon>Archelosauria</taxon>
        <taxon>Testudinata</taxon>
        <taxon>Testudines</taxon>
        <taxon>Cryptodira</taxon>
        <taxon>Durocryptodira</taxon>
        <taxon>Testudinoidea</taxon>
        <taxon>Testudinidae</taxon>
        <taxon>Gopherus</taxon>
    </lineage>
</organism>
<dbReference type="Ensembl" id="ENSGAGT00000001737.1">
    <property type="protein sequence ID" value="ENSGAGP00000001523.1"/>
    <property type="gene ID" value="ENSGAGG00000001226.1"/>
</dbReference>
<dbReference type="InterPro" id="IPR013783">
    <property type="entry name" value="Ig-like_fold"/>
</dbReference>
<dbReference type="SMART" id="SM00407">
    <property type="entry name" value="IGc1"/>
    <property type="match status" value="1"/>
</dbReference>
<protein>
    <recommendedName>
        <fullName evidence="13">Ig-like domain-containing protein</fullName>
    </recommendedName>
</protein>
<keyword evidence="15" id="KW-1185">Reference proteome</keyword>
<reference evidence="14" key="3">
    <citation type="submission" date="2025-09" db="UniProtKB">
        <authorList>
            <consortium name="Ensembl"/>
        </authorList>
    </citation>
    <scope>IDENTIFICATION</scope>
</reference>
<keyword evidence="3 11" id="KW-0812">Transmembrane</keyword>
<keyword evidence="2" id="KW-0490">MHC I</keyword>
<dbReference type="Gene3D" id="2.60.40.10">
    <property type="entry name" value="Immunoglobulins"/>
    <property type="match status" value="1"/>
</dbReference>
<dbReference type="InterPro" id="IPR037055">
    <property type="entry name" value="MHC_I-like_Ag-recog_sf"/>
</dbReference>
<dbReference type="InterPro" id="IPR050208">
    <property type="entry name" value="MHC_class-I_related"/>
</dbReference>
<feature type="signal peptide" evidence="12">
    <location>
        <begin position="1"/>
        <end position="21"/>
    </location>
</feature>
<evidence type="ECO:0000256" key="8">
    <source>
        <dbReference type="ARBA" id="ARBA00023157"/>
    </source>
</evidence>
<dbReference type="InterPro" id="IPR036179">
    <property type="entry name" value="Ig-like_dom_sf"/>
</dbReference>
<feature type="region of interest" description="Disordered" evidence="10">
    <location>
        <begin position="237"/>
        <end position="277"/>
    </location>
</feature>
<reference evidence="14" key="2">
    <citation type="submission" date="2025-08" db="UniProtKB">
        <authorList>
            <consortium name="Ensembl"/>
        </authorList>
    </citation>
    <scope>IDENTIFICATION</scope>
</reference>
<proteinExistence type="predicted"/>
<dbReference type="SUPFAM" id="SSF54452">
    <property type="entry name" value="MHC antigen-recognition domain"/>
    <property type="match status" value="1"/>
</dbReference>
<evidence type="ECO:0000256" key="1">
    <source>
        <dbReference type="ARBA" id="ARBA00004479"/>
    </source>
</evidence>
<evidence type="ECO:0000256" key="2">
    <source>
        <dbReference type="ARBA" id="ARBA00022451"/>
    </source>
</evidence>
<comment type="subcellular location">
    <subcellularLocation>
        <location evidence="1">Membrane</location>
        <topology evidence="1">Single-pass type I membrane protein</topology>
    </subcellularLocation>
</comment>
<dbReference type="Pfam" id="PF07654">
    <property type="entry name" value="C1-set"/>
    <property type="match status" value="1"/>
</dbReference>
<keyword evidence="7 11" id="KW-0472">Membrane</keyword>
<keyword evidence="5" id="KW-0391">Immunity</keyword>
<dbReference type="GO" id="GO:0002474">
    <property type="term" value="P:antigen processing and presentation of peptide antigen via MHC class I"/>
    <property type="evidence" value="ECO:0007669"/>
    <property type="project" value="UniProtKB-KW"/>
</dbReference>
<dbReference type="GO" id="GO:0042612">
    <property type="term" value="C:MHC class I protein complex"/>
    <property type="evidence" value="ECO:0007669"/>
    <property type="project" value="UniProtKB-KW"/>
</dbReference>
<dbReference type="InterPro" id="IPR003006">
    <property type="entry name" value="Ig/MHC_CS"/>
</dbReference>
<evidence type="ECO:0000256" key="4">
    <source>
        <dbReference type="ARBA" id="ARBA00022729"/>
    </source>
</evidence>
<evidence type="ECO:0000256" key="3">
    <source>
        <dbReference type="ARBA" id="ARBA00022692"/>
    </source>
</evidence>
<keyword evidence="9" id="KW-0325">Glycoprotein</keyword>
<evidence type="ECO:0000313" key="14">
    <source>
        <dbReference type="Ensembl" id="ENSGAGP00000001523.1"/>
    </source>
</evidence>
<keyword evidence="6 11" id="KW-1133">Transmembrane helix</keyword>
<dbReference type="SUPFAM" id="SSF48726">
    <property type="entry name" value="Immunoglobulin"/>
    <property type="match status" value="1"/>
</dbReference>
<dbReference type="AlphaFoldDB" id="A0A452GIU7"/>
<dbReference type="PROSITE" id="PS00290">
    <property type="entry name" value="IG_MHC"/>
    <property type="match status" value="1"/>
</dbReference>
<dbReference type="InterPro" id="IPR011162">
    <property type="entry name" value="MHC_I/II-like_Ag-recog"/>
</dbReference>
<feature type="domain" description="Ig-like" evidence="13">
    <location>
        <begin position="104"/>
        <end position="194"/>
    </location>
</feature>
<dbReference type="PANTHER" id="PTHR16675">
    <property type="entry name" value="MHC CLASS I-RELATED"/>
    <property type="match status" value="1"/>
</dbReference>
<dbReference type="InterPro" id="IPR003597">
    <property type="entry name" value="Ig_C1-set"/>
</dbReference>
<evidence type="ECO:0000313" key="15">
    <source>
        <dbReference type="Proteomes" id="UP000291020"/>
    </source>
</evidence>
<evidence type="ECO:0000256" key="9">
    <source>
        <dbReference type="ARBA" id="ARBA00023180"/>
    </source>
</evidence>
<evidence type="ECO:0000256" key="11">
    <source>
        <dbReference type="SAM" id="Phobius"/>
    </source>
</evidence>
<dbReference type="InterPro" id="IPR011161">
    <property type="entry name" value="MHC_I-like_Ag-recog"/>
</dbReference>
<evidence type="ECO:0000259" key="13">
    <source>
        <dbReference type="PROSITE" id="PS50835"/>
    </source>
</evidence>
<dbReference type="GO" id="GO:0009897">
    <property type="term" value="C:external side of plasma membrane"/>
    <property type="evidence" value="ECO:0007669"/>
    <property type="project" value="TreeGrafter"/>
</dbReference>
<feature type="chain" id="PRO_5019458698" description="Ig-like domain-containing protein" evidence="12">
    <location>
        <begin position="22"/>
        <end position="277"/>
    </location>
</feature>
<dbReference type="GO" id="GO:0006955">
    <property type="term" value="P:immune response"/>
    <property type="evidence" value="ECO:0007669"/>
    <property type="project" value="TreeGrafter"/>
</dbReference>
<feature type="transmembrane region" description="Helical" evidence="11">
    <location>
        <begin position="206"/>
        <end position="228"/>
    </location>
</feature>
<dbReference type="Proteomes" id="UP000291020">
    <property type="component" value="Unassembled WGS sequence"/>
</dbReference>
<accession>A0A452GIU7</accession>
<keyword evidence="4 12" id="KW-0732">Signal</keyword>
<reference evidence="15" key="1">
    <citation type="journal article" date="2017" name="PLoS ONE">
        <title>The Agassiz's desert tortoise genome provides a resource for the conservation of a threatened species.</title>
        <authorList>
            <person name="Tollis M."/>
            <person name="DeNardo D.F."/>
            <person name="Cornelius J.A."/>
            <person name="Dolby G.A."/>
            <person name="Edwards T."/>
            <person name="Henen B.T."/>
            <person name="Karl A.E."/>
            <person name="Murphy R.W."/>
            <person name="Kusumi K."/>
        </authorList>
    </citation>
    <scope>NUCLEOTIDE SEQUENCE [LARGE SCALE GENOMIC DNA]</scope>
</reference>